<evidence type="ECO:0000256" key="1">
    <source>
        <dbReference type="ARBA" id="ARBA00001947"/>
    </source>
</evidence>
<comment type="similarity">
    <text evidence="2">Belongs to the zinc-containing alcohol dehydrogenase family.</text>
</comment>
<keyword evidence="9" id="KW-1185">Reference proteome</keyword>
<dbReference type="InterPro" id="IPR036291">
    <property type="entry name" value="NAD(P)-bd_dom_sf"/>
</dbReference>
<comment type="caution">
    <text evidence="8">The sequence shown here is derived from an EMBL/GenBank/DDBJ whole genome shotgun (WGS) entry which is preliminary data.</text>
</comment>
<dbReference type="RefSeq" id="WP_267623592.1">
    <property type="nucleotide sequence ID" value="NZ_JBHSDS010000006.1"/>
</dbReference>
<proteinExistence type="inferred from homology"/>
<keyword evidence="3" id="KW-0479">Metal-binding</keyword>
<dbReference type="Proteomes" id="UP001595921">
    <property type="component" value="Unassembled WGS sequence"/>
</dbReference>
<reference evidence="8 9" key="1">
    <citation type="journal article" date="2019" name="Int. J. Syst. Evol. Microbiol.">
        <title>The Global Catalogue of Microorganisms (GCM) 10K type strain sequencing project: providing services to taxonomists for standard genome sequencing and annotation.</title>
        <authorList>
            <consortium name="The Broad Institute Genomics Platform"/>
            <consortium name="The Broad Institute Genome Sequencing Center for Infectious Disease"/>
            <person name="Wu L."/>
            <person name="Ma J."/>
        </authorList>
    </citation>
    <scope>NUCLEOTIDE SEQUENCE [LARGE SCALE GENOMIC DNA]</scope>
    <source>
        <strain evidence="8 9">CGMCC 1.12553</strain>
    </source>
</reference>
<evidence type="ECO:0000256" key="5">
    <source>
        <dbReference type="ARBA" id="ARBA00023002"/>
    </source>
</evidence>
<gene>
    <name evidence="8" type="ORF">ACFO0N_11795</name>
</gene>
<sequence>MRRRSQPTRVDRTTGRSLYFVGPRAARVEDRAVPDPGPDEVLVETRASLVSAGTELLVYRGNAPTDLPADETIDALAGDLSFPLRYGYAAVGEVAAVGEAVETEWAGRRVFAFNPHETRFVADPASLHPLPEGVGVEAATFLPNVETAVNLVHDANPRLGERVVVLGAGVVGLLTTALLARFPLSRLTVVDPLESRRGRARAVGADETVSPADARETLDGDADAVLELSGSPATLDDAVTHVGYDGRVVVGSWYGRKRAPVDLGGRFHRSRVSLVSSQVSTIDPALRGRWTKERRLGVAWDRLCDLDPAGLVTHRIPFEEAPRAYDLLDDGATDALGVLFTYD</sequence>
<protein>
    <submittedName>
        <fullName evidence="8">Zinc-binding dehydrogenase</fullName>
    </submittedName>
</protein>
<accession>A0ABD5PD47</accession>
<keyword evidence="4" id="KW-0862">Zinc</keyword>
<evidence type="ECO:0000256" key="6">
    <source>
        <dbReference type="SAM" id="Phobius"/>
    </source>
</evidence>
<evidence type="ECO:0000259" key="7">
    <source>
        <dbReference type="Pfam" id="PF00107"/>
    </source>
</evidence>
<dbReference type="GO" id="GO:0046872">
    <property type="term" value="F:metal ion binding"/>
    <property type="evidence" value="ECO:0007669"/>
    <property type="project" value="UniProtKB-KW"/>
</dbReference>
<dbReference type="AlphaFoldDB" id="A0ABD5PD47"/>
<evidence type="ECO:0000256" key="3">
    <source>
        <dbReference type="ARBA" id="ARBA00022723"/>
    </source>
</evidence>
<dbReference type="GO" id="GO:0016491">
    <property type="term" value="F:oxidoreductase activity"/>
    <property type="evidence" value="ECO:0007669"/>
    <property type="project" value="UniProtKB-KW"/>
</dbReference>
<dbReference type="InterPro" id="IPR011032">
    <property type="entry name" value="GroES-like_sf"/>
</dbReference>
<dbReference type="Gene3D" id="3.40.50.720">
    <property type="entry name" value="NAD(P)-binding Rossmann-like Domain"/>
    <property type="match status" value="1"/>
</dbReference>
<keyword evidence="5" id="KW-0560">Oxidoreductase</keyword>
<dbReference type="PANTHER" id="PTHR43350:SF19">
    <property type="entry name" value="D-GULOSIDE 3-DEHYDROGENASE"/>
    <property type="match status" value="1"/>
</dbReference>
<dbReference type="InterPro" id="IPR013149">
    <property type="entry name" value="ADH-like_C"/>
</dbReference>
<evidence type="ECO:0000313" key="9">
    <source>
        <dbReference type="Proteomes" id="UP001595921"/>
    </source>
</evidence>
<dbReference type="Gene3D" id="3.90.180.10">
    <property type="entry name" value="Medium-chain alcohol dehydrogenases, catalytic domain"/>
    <property type="match status" value="2"/>
</dbReference>
<feature type="transmembrane region" description="Helical" evidence="6">
    <location>
        <begin position="163"/>
        <end position="184"/>
    </location>
</feature>
<name>A0ABD5PD47_9EURY</name>
<keyword evidence="6" id="KW-1133">Transmembrane helix</keyword>
<evidence type="ECO:0000256" key="4">
    <source>
        <dbReference type="ARBA" id="ARBA00022833"/>
    </source>
</evidence>
<dbReference type="SUPFAM" id="SSF51735">
    <property type="entry name" value="NAD(P)-binding Rossmann-fold domains"/>
    <property type="match status" value="1"/>
</dbReference>
<dbReference type="SUPFAM" id="SSF50129">
    <property type="entry name" value="GroES-like"/>
    <property type="match status" value="1"/>
</dbReference>
<comment type="cofactor">
    <cofactor evidence="1">
        <name>Zn(2+)</name>
        <dbReference type="ChEBI" id="CHEBI:29105"/>
    </cofactor>
</comment>
<dbReference type="PANTHER" id="PTHR43350">
    <property type="entry name" value="NAD-DEPENDENT ALCOHOL DEHYDROGENASE"/>
    <property type="match status" value="1"/>
</dbReference>
<organism evidence="8 9">
    <name type="scientific">Halobium salinum</name>
    <dbReference type="NCBI Taxonomy" id="1364940"/>
    <lineage>
        <taxon>Archaea</taxon>
        <taxon>Methanobacteriati</taxon>
        <taxon>Methanobacteriota</taxon>
        <taxon>Stenosarchaea group</taxon>
        <taxon>Halobacteria</taxon>
        <taxon>Halobacteriales</taxon>
        <taxon>Haloferacaceae</taxon>
        <taxon>Halobium</taxon>
    </lineage>
</organism>
<keyword evidence="6" id="KW-0812">Transmembrane</keyword>
<evidence type="ECO:0000313" key="8">
    <source>
        <dbReference type="EMBL" id="MFC4358623.1"/>
    </source>
</evidence>
<dbReference type="Pfam" id="PF00107">
    <property type="entry name" value="ADH_zinc_N"/>
    <property type="match status" value="1"/>
</dbReference>
<dbReference type="EMBL" id="JBHSDS010000006">
    <property type="protein sequence ID" value="MFC4358623.1"/>
    <property type="molecule type" value="Genomic_DNA"/>
</dbReference>
<feature type="domain" description="Alcohol dehydrogenase-like C-terminal" evidence="7">
    <location>
        <begin position="171"/>
        <end position="280"/>
    </location>
</feature>
<dbReference type="CDD" id="cd08255">
    <property type="entry name" value="2-desacetyl-2-hydroxyethyl_bacteriochlorophyllide_like"/>
    <property type="match status" value="1"/>
</dbReference>
<keyword evidence="6" id="KW-0472">Membrane</keyword>
<evidence type="ECO:0000256" key="2">
    <source>
        <dbReference type="ARBA" id="ARBA00008072"/>
    </source>
</evidence>